<dbReference type="GO" id="GO:0009251">
    <property type="term" value="P:glucan catabolic process"/>
    <property type="evidence" value="ECO:0007669"/>
    <property type="project" value="TreeGrafter"/>
</dbReference>
<protein>
    <recommendedName>
        <fullName evidence="4">GH16 domain-containing protein</fullName>
    </recommendedName>
</protein>
<reference evidence="2" key="2">
    <citation type="submission" date="2020-05" db="EMBL/GenBank/DDBJ databases">
        <authorList>
            <person name="Kim H.-S."/>
            <person name="Proctor R.H."/>
            <person name="Brown D.W."/>
        </authorList>
    </citation>
    <scope>NUCLEOTIDE SEQUENCE</scope>
    <source>
        <strain evidence="2">NRRL 22465</strain>
    </source>
</reference>
<name>A0A8H4UHJ4_9HYPO</name>
<dbReference type="Gene3D" id="2.60.120.200">
    <property type="match status" value="1"/>
</dbReference>
<dbReference type="OrthoDB" id="192832at2759"/>
<comment type="caution">
    <text evidence="2">The sequence shown here is derived from an EMBL/GenBank/DDBJ whole genome shotgun (WGS) entry which is preliminary data.</text>
</comment>
<keyword evidence="1" id="KW-0732">Signal</keyword>
<sequence>MVQKSLLVQALLFLGTNACNGGGGHAVTYSLKKMYDASNFLDSFNFRDLTYYIWRAYYDSINPDYGGDPTGGFVNYMSQKDALASGIVNTKNGKVYLGVDSNKRAILLDSSTTRHGRDSVRLESKETWDSGILIADIEHMPGTACGIWPSYWLYKFDEDLVGEIDIIEGINLQDANVVSLHTCGACSFSNIGGIDGRSNCNNGGTVSQQCEDGTNLDGCGNTVSTGSYGETSNSKQGGVLVTWIATDAVKLYWWPRAKIPADITSGKPSPSSWGTHASQFVGLLVVATVMLESILRTDYCNASLSARPRQNHCANDGGEQIFNTAFCGSNIDHDTWNGDCKATTGAETCDDYVTNSPAAFNETFWSINSVKLYQ</sequence>
<dbReference type="InterPro" id="IPR050546">
    <property type="entry name" value="Glycosyl_Hydrlase_16"/>
</dbReference>
<accession>A0A8H4UHJ4</accession>
<keyword evidence="3" id="KW-1185">Reference proteome</keyword>
<proteinExistence type="predicted"/>
<organism evidence="2 3">
    <name type="scientific">Fusarium zealandicum</name>
    <dbReference type="NCBI Taxonomy" id="1053134"/>
    <lineage>
        <taxon>Eukaryota</taxon>
        <taxon>Fungi</taxon>
        <taxon>Dikarya</taxon>
        <taxon>Ascomycota</taxon>
        <taxon>Pezizomycotina</taxon>
        <taxon>Sordariomycetes</taxon>
        <taxon>Hypocreomycetidae</taxon>
        <taxon>Hypocreales</taxon>
        <taxon>Nectriaceae</taxon>
        <taxon>Fusarium</taxon>
        <taxon>Fusarium staphyleae species complex</taxon>
    </lineage>
</organism>
<dbReference type="Pfam" id="PF26113">
    <property type="entry name" value="GH16_XgeA"/>
    <property type="match status" value="2"/>
</dbReference>
<dbReference type="EMBL" id="JABEYC010000559">
    <property type="protein sequence ID" value="KAF4976234.1"/>
    <property type="molecule type" value="Genomic_DNA"/>
</dbReference>
<feature type="chain" id="PRO_5034059855" description="GH16 domain-containing protein" evidence="1">
    <location>
        <begin position="19"/>
        <end position="374"/>
    </location>
</feature>
<evidence type="ECO:0000256" key="1">
    <source>
        <dbReference type="SAM" id="SignalP"/>
    </source>
</evidence>
<dbReference type="PANTHER" id="PTHR10963">
    <property type="entry name" value="GLYCOSYL HYDROLASE-RELATED"/>
    <property type="match status" value="1"/>
</dbReference>
<evidence type="ECO:0000313" key="2">
    <source>
        <dbReference type="EMBL" id="KAF4976234.1"/>
    </source>
</evidence>
<dbReference type="AlphaFoldDB" id="A0A8H4UHJ4"/>
<reference evidence="2" key="1">
    <citation type="journal article" date="2020" name="BMC Genomics">
        <title>Correction to: Identification and distribution of gene clusters required for synthesis of sphingolipid metabolism inhibitors in diverse species of the filamentous fungus Fusarium.</title>
        <authorList>
            <person name="Kim H.S."/>
            <person name="Lohmar J.M."/>
            <person name="Busman M."/>
            <person name="Brown D.W."/>
            <person name="Naumann T.A."/>
            <person name="Divon H.H."/>
            <person name="Lysoe E."/>
            <person name="Uhlig S."/>
            <person name="Proctor R.H."/>
        </authorList>
    </citation>
    <scope>NUCLEOTIDE SEQUENCE</scope>
    <source>
        <strain evidence="2">NRRL 22465</strain>
    </source>
</reference>
<evidence type="ECO:0008006" key="4">
    <source>
        <dbReference type="Google" id="ProtNLM"/>
    </source>
</evidence>
<dbReference type="Proteomes" id="UP000635477">
    <property type="component" value="Unassembled WGS sequence"/>
</dbReference>
<dbReference type="PANTHER" id="PTHR10963:SF24">
    <property type="entry name" value="GLYCOSIDASE C21B10.07-RELATED"/>
    <property type="match status" value="1"/>
</dbReference>
<feature type="signal peptide" evidence="1">
    <location>
        <begin position="1"/>
        <end position="18"/>
    </location>
</feature>
<evidence type="ECO:0000313" key="3">
    <source>
        <dbReference type="Proteomes" id="UP000635477"/>
    </source>
</evidence>
<gene>
    <name evidence="2" type="ORF">FZEAL_7072</name>
</gene>
<dbReference type="InterPro" id="IPR013320">
    <property type="entry name" value="ConA-like_dom_sf"/>
</dbReference>
<dbReference type="SUPFAM" id="SSF49899">
    <property type="entry name" value="Concanavalin A-like lectins/glucanases"/>
    <property type="match status" value="2"/>
</dbReference>